<keyword evidence="4" id="KW-1185">Reference proteome</keyword>
<feature type="region of interest" description="Disordered" evidence="1">
    <location>
        <begin position="404"/>
        <end position="423"/>
    </location>
</feature>
<dbReference type="AlphaFoldDB" id="A0A366EYC1"/>
<comment type="caution">
    <text evidence="3">The sequence shown here is derived from an EMBL/GenBank/DDBJ whole genome shotgun (WGS) entry which is preliminary data.</text>
</comment>
<dbReference type="PANTHER" id="PTHR34301:SF8">
    <property type="entry name" value="ATPASE DOMAIN-CONTAINING PROTEIN"/>
    <property type="match status" value="1"/>
</dbReference>
<gene>
    <name evidence="3" type="ORF">DFR50_12737</name>
</gene>
<dbReference type="InterPro" id="IPR027417">
    <property type="entry name" value="P-loop_NTPase"/>
</dbReference>
<dbReference type="PANTHER" id="PTHR34301">
    <property type="entry name" value="DNA-BINDING PROTEIN-RELATED"/>
    <property type="match status" value="1"/>
</dbReference>
<proteinExistence type="predicted"/>
<dbReference type="SUPFAM" id="SSF52540">
    <property type="entry name" value="P-loop containing nucleoside triphosphate hydrolases"/>
    <property type="match status" value="1"/>
</dbReference>
<dbReference type="SMART" id="SM00382">
    <property type="entry name" value="AAA"/>
    <property type="match status" value="1"/>
</dbReference>
<reference evidence="3 4" key="1">
    <citation type="submission" date="2018-06" db="EMBL/GenBank/DDBJ databases">
        <title>Genomic Encyclopedia of Type Strains, Phase IV (KMG-IV): sequencing the most valuable type-strain genomes for metagenomic binning, comparative biology and taxonomic classification.</title>
        <authorList>
            <person name="Goeker M."/>
        </authorList>
    </citation>
    <scope>NUCLEOTIDE SEQUENCE [LARGE SCALE GENOMIC DNA]</scope>
    <source>
        <strain evidence="3 4">DSM 24875</strain>
    </source>
</reference>
<name>A0A366EYC1_9HYPH</name>
<dbReference type="OrthoDB" id="7209686at2"/>
<dbReference type="InterPro" id="IPR003593">
    <property type="entry name" value="AAA+_ATPase"/>
</dbReference>
<protein>
    <submittedName>
        <fullName evidence="3">AAA ATPase-like protein</fullName>
    </submittedName>
</protein>
<evidence type="ECO:0000313" key="4">
    <source>
        <dbReference type="Proteomes" id="UP000253529"/>
    </source>
</evidence>
<evidence type="ECO:0000256" key="1">
    <source>
        <dbReference type="SAM" id="MobiDB-lite"/>
    </source>
</evidence>
<dbReference type="Proteomes" id="UP000253529">
    <property type="component" value="Unassembled WGS sequence"/>
</dbReference>
<evidence type="ECO:0000313" key="3">
    <source>
        <dbReference type="EMBL" id="RBP07392.1"/>
    </source>
</evidence>
<dbReference type="EMBL" id="QNRK01000027">
    <property type="protein sequence ID" value="RBP07392.1"/>
    <property type="molecule type" value="Genomic_DNA"/>
</dbReference>
<accession>A0A366EYC1</accession>
<organism evidence="3 4">
    <name type="scientific">Roseiarcus fermentans</name>
    <dbReference type="NCBI Taxonomy" id="1473586"/>
    <lineage>
        <taxon>Bacteria</taxon>
        <taxon>Pseudomonadati</taxon>
        <taxon>Pseudomonadota</taxon>
        <taxon>Alphaproteobacteria</taxon>
        <taxon>Hyphomicrobiales</taxon>
        <taxon>Roseiarcaceae</taxon>
        <taxon>Roseiarcus</taxon>
    </lineage>
</organism>
<dbReference type="Pfam" id="PF13191">
    <property type="entry name" value="AAA_16"/>
    <property type="match status" value="1"/>
</dbReference>
<sequence length="423" mass="46782">MDQDFDALMFQTGAVFTPGAPINERELFSGRKDQVLKIVEAVSQRGCHAILYGERGTGKTSLSNMITAFLARRQAFVVSRTNCDISDTYSSLWAKAFKDIEAAKRRPDIGFGGLRNPLTAPPQDYALNSDTPDGVRRTLQGIAATAALIVIFDEFDRIRRPDAITAMADTIKALSDHAVNATVLLIGVADSVDELIREHQSIERALIQVHMPAMSDGEIRGIVMSGFERLAMEIEFEACEDLVQYSQGAPYITHLLSIYSARAALGARSMIVCAEHVEAGMIRALDQWQQSVKSLYDDAVRRARNPALHRDVLLACALADVDEQRYFVAGAVGAPLSAIRDRDVAPLTSARVLKDLSEPGTGQILHRAGEGARRRYRLFNPILRPYIIMRNVRDKRIAKDVLHRRSASRAEANDPDWTDASTF</sequence>
<dbReference type="InterPro" id="IPR041664">
    <property type="entry name" value="AAA_16"/>
</dbReference>
<dbReference type="RefSeq" id="WP_113891317.1">
    <property type="nucleotide sequence ID" value="NZ_QNRK01000027.1"/>
</dbReference>
<evidence type="ECO:0000259" key="2">
    <source>
        <dbReference type="SMART" id="SM00382"/>
    </source>
</evidence>
<dbReference type="Gene3D" id="3.40.50.300">
    <property type="entry name" value="P-loop containing nucleotide triphosphate hydrolases"/>
    <property type="match status" value="1"/>
</dbReference>
<feature type="domain" description="AAA+ ATPase" evidence="2">
    <location>
        <begin position="45"/>
        <end position="215"/>
    </location>
</feature>